<dbReference type="InterPro" id="IPR013083">
    <property type="entry name" value="Znf_RING/FYVE/PHD"/>
</dbReference>
<evidence type="ECO:0000256" key="7">
    <source>
        <dbReference type="ARBA" id="ARBA00022833"/>
    </source>
</evidence>
<accession>A0AAD2E552</accession>
<dbReference type="PANTHER" id="PTHR15967:SF0">
    <property type="entry name" value="E2F-ASSOCIATED PHOSPHOPROTEIN"/>
    <property type="match status" value="1"/>
</dbReference>
<evidence type="ECO:0000256" key="1">
    <source>
        <dbReference type="ARBA" id="ARBA00000900"/>
    </source>
</evidence>
<keyword evidence="7" id="KW-0862">Zinc</keyword>
<dbReference type="EC" id="2.3.2.27" evidence="2"/>
<evidence type="ECO:0000313" key="12">
    <source>
        <dbReference type="Proteomes" id="UP000834106"/>
    </source>
</evidence>
<dbReference type="InterPro" id="IPR001841">
    <property type="entry name" value="Znf_RING"/>
</dbReference>
<dbReference type="PANTHER" id="PTHR15967">
    <property type="entry name" value="E2F-ASSOCIATED PHOSPHOPROTEIN"/>
    <property type="match status" value="1"/>
</dbReference>
<keyword evidence="5 8" id="KW-0863">Zinc-finger</keyword>
<evidence type="ECO:0000259" key="10">
    <source>
        <dbReference type="PROSITE" id="PS50089"/>
    </source>
</evidence>
<evidence type="ECO:0000256" key="2">
    <source>
        <dbReference type="ARBA" id="ARBA00012483"/>
    </source>
</evidence>
<evidence type="ECO:0000256" key="5">
    <source>
        <dbReference type="ARBA" id="ARBA00022771"/>
    </source>
</evidence>
<organism evidence="11 12">
    <name type="scientific">Fraxinus pennsylvanica</name>
    <dbReference type="NCBI Taxonomy" id="56036"/>
    <lineage>
        <taxon>Eukaryota</taxon>
        <taxon>Viridiplantae</taxon>
        <taxon>Streptophyta</taxon>
        <taxon>Embryophyta</taxon>
        <taxon>Tracheophyta</taxon>
        <taxon>Spermatophyta</taxon>
        <taxon>Magnoliopsida</taxon>
        <taxon>eudicotyledons</taxon>
        <taxon>Gunneridae</taxon>
        <taxon>Pentapetalae</taxon>
        <taxon>asterids</taxon>
        <taxon>lamiids</taxon>
        <taxon>Lamiales</taxon>
        <taxon>Oleaceae</taxon>
        <taxon>Oleeae</taxon>
        <taxon>Fraxinus</taxon>
    </lineage>
</organism>
<keyword evidence="12" id="KW-1185">Reference proteome</keyword>
<dbReference type="Pfam" id="PF13639">
    <property type="entry name" value="zf-RING_2"/>
    <property type="match status" value="1"/>
</dbReference>
<feature type="compositionally biased region" description="Basic and acidic residues" evidence="9">
    <location>
        <begin position="288"/>
        <end position="300"/>
    </location>
</feature>
<keyword evidence="3" id="KW-0808">Transferase</keyword>
<evidence type="ECO:0000256" key="4">
    <source>
        <dbReference type="ARBA" id="ARBA00022723"/>
    </source>
</evidence>
<dbReference type="EMBL" id="OU503051">
    <property type="protein sequence ID" value="CAI9779157.1"/>
    <property type="molecule type" value="Genomic_DNA"/>
</dbReference>
<name>A0AAD2E552_9LAMI</name>
<evidence type="ECO:0000256" key="8">
    <source>
        <dbReference type="PROSITE-ProRule" id="PRU00175"/>
    </source>
</evidence>
<dbReference type="CDD" id="cd16667">
    <property type="entry name" value="RING-H2_RNF126-like"/>
    <property type="match status" value="1"/>
</dbReference>
<dbReference type="Gene3D" id="3.30.40.10">
    <property type="entry name" value="Zinc/RING finger domain, C3HC4 (zinc finger)"/>
    <property type="match status" value="1"/>
</dbReference>
<dbReference type="GO" id="GO:0061630">
    <property type="term" value="F:ubiquitin protein ligase activity"/>
    <property type="evidence" value="ECO:0007669"/>
    <property type="project" value="UniProtKB-EC"/>
</dbReference>
<feature type="compositionally biased region" description="Polar residues" evidence="9">
    <location>
        <begin position="379"/>
        <end position="390"/>
    </location>
</feature>
<dbReference type="InterPro" id="IPR039525">
    <property type="entry name" value="RNF126-like_zinc-ribbon"/>
</dbReference>
<dbReference type="SMART" id="SM00184">
    <property type="entry name" value="RING"/>
    <property type="match status" value="1"/>
</dbReference>
<dbReference type="AlphaFoldDB" id="A0AAD2E552"/>
<feature type="compositionally biased region" description="Low complexity" evidence="9">
    <location>
        <begin position="263"/>
        <end position="283"/>
    </location>
</feature>
<dbReference type="PROSITE" id="PS50089">
    <property type="entry name" value="ZF_RING_2"/>
    <property type="match status" value="1"/>
</dbReference>
<keyword evidence="4" id="KW-0479">Metal-binding</keyword>
<feature type="region of interest" description="Disordered" evidence="9">
    <location>
        <begin position="255"/>
        <end position="300"/>
    </location>
</feature>
<dbReference type="Pfam" id="PF10238">
    <property type="entry name" value="Eapp_C"/>
    <property type="match status" value="1"/>
</dbReference>
<evidence type="ECO:0000256" key="9">
    <source>
        <dbReference type="SAM" id="MobiDB-lite"/>
    </source>
</evidence>
<dbReference type="InterPro" id="IPR019370">
    <property type="entry name" value="E2F-assoc_phosphoprotein"/>
</dbReference>
<proteinExistence type="predicted"/>
<evidence type="ECO:0000256" key="3">
    <source>
        <dbReference type="ARBA" id="ARBA00022679"/>
    </source>
</evidence>
<feature type="region of interest" description="Disordered" evidence="9">
    <location>
        <begin position="356"/>
        <end position="393"/>
    </location>
</feature>
<dbReference type="FunFam" id="3.30.40.10:FF:000022">
    <property type="entry name" value="E3 ubiquitin-protein ligase RING1-like"/>
    <property type="match status" value="1"/>
</dbReference>
<feature type="domain" description="RING-type" evidence="10">
    <location>
        <begin position="202"/>
        <end position="243"/>
    </location>
</feature>
<dbReference type="SUPFAM" id="SSF57850">
    <property type="entry name" value="RING/U-box"/>
    <property type="match status" value="1"/>
</dbReference>
<feature type="compositionally biased region" description="Basic and acidic residues" evidence="9">
    <location>
        <begin position="365"/>
        <end position="378"/>
    </location>
</feature>
<keyword evidence="6" id="KW-0833">Ubl conjugation pathway</keyword>
<dbReference type="GO" id="GO:0008270">
    <property type="term" value="F:zinc ion binding"/>
    <property type="evidence" value="ECO:0007669"/>
    <property type="project" value="UniProtKB-KW"/>
</dbReference>
<dbReference type="Pfam" id="PF14369">
    <property type="entry name" value="Zn_ribbon_19"/>
    <property type="match status" value="1"/>
</dbReference>
<evidence type="ECO:0000313" key="11">
    <source>
        <dbReference type="EMBL" id="CAI9779157.1"/>
    </source>
</evidence>
<evidence type="ECO:0000256" key="6">
    <source>
        <dbReference type="ARBA" id="ARBA00022786"/>
    </source>
</evidence>
<dbReference type="Proteomes" id="UP000834106">
    <property type="component" value="Chromosome 16"/>
</dbReference>
<sequence length="525" mass="58001">MSSAGVTVADGGPQIYFCHQCERTVSINPSPTGDLLCPSCLSGFVEEYQNPNPSIPDPFSSDALSPFLRHFLSPSASTRVVLQNPRGDTARESLFGFAPDDRQSTIGSDDFDPFSYLMSILASQRASGVNYQFVVGNQPSGFSLPADMGDYFMGPGFEQLIQQLAENDPNRYGTPPASKSAVEALPGLKVDETLLKSELAQCAVCKDDFELGTEVKQMPCKHVYHDDCIMPWLELHNSCPVCRYELPTDDPDYESKATAWGTSGNSSGSGSSQGNDANNNNDNSAEDSQGRRIGERSKTEKLTKHSSACLVARFQLVTMGRDMFYMQISTSSANMASQLAYSKLHFKRELNRRPMAELGTSHSAHRTETNGEHKEKTEAQNSPTNSQQTVSDDDEIDYSIKPEFYDPKLDDKDELWAQKKRKGHTSDAVLSCPACFTTLCLDCQRHEKYVTQYRAIFVVNCKITSEKLSEPGNKRKRNRRGSQNEAGSVAAETFKRVCCSVCSTDVGVIDEEEVYHFLNVLPSEA</sequence>
<reference evidence="11" key="1">
    <citation type="submission" date="2023-05" db="EMBL/GenBank/DDBJ databases">
        <authorList>
            <person name="Huff M."/>
        </authorList>
    </citation>
    <scope>NUCLEOTIDE SEQUENCE</scope>
</reference>
<protein>
    <recommendedName>
        <fullName evidence="2">RING-type E3 ubiquitin transferase</fullName>
        <ecNumber evidence="2">2.3.2.27</ecNumber>
    </recommendedName>
</protein>
<gene>
    <name evidence="11" type="ORF">FPE_LOCUS26587</name>
</gene>
<comment type="catalytic activity">
    <reaction evidence="1">
        <text>S-ubiquitinyl-[E2 ubiquitin-conjugating enzyme]-L-cysteine + [acceptor protein]-L-lysine = [E2 ubiquitin-conjugating enzyme]-L-cysteine + N(6)-ubiquitinyl-[acceptor protein]-L-lysine.</text>
        <dbReference type="EC" id="2.3.2.27"/>
    </reaction>
</comment>
<dbReference type="GO" id="GO:0005634">
    <property type="term" value="C:nucleus"/>
    <property type="evidence" value="ECO:0007669"/>
    <property type="project" value="TreeGrafter"/>
</dbReference>